<dbReference type="InterPro" id="IPR017900">
    <property type="entry name" value="4Fe4S_Fe_S_CS"/>
</dbReference>
<dbReference type="InterPro" id="IPR017896">
    <property type="entry name" value="4Fe4S_Fe-S-bd"/>
</dbReference>
<keyword evidence="2" id="KW-0408">Iron</keyword>
<evidence type="ECO:0000256" key="1">
    <source>
        <dbReference type="ARBA" id="ARBA00022723"/>
    </source>
</evidence>
<organism evidence="5 6">
    <name type="scientific">Tindallia magadiensis</name>
    <dbReference type="NCBI Taxonomy" id="69895"/>
    <lineage>
        <taxon>Bacteria</taxon>
        <taxon>Bacillati</taxon>
        <taxon>Bacillota</taxon>
        <taxon>Clostridia</taxon>
        <taxon>Peptostreptococcales</taxon>
        <taxon>Tindalliaceae</taxon>
        <taxon>Tindallia</taxon>
    </lineage>
</organism>
<dbReference type="AlphaFoldDB" id="A0A1I3BAN0"/>
<dbReference type="Pfam" id="PF13183">
    <property type="entry name" value="Fer4_8"/>
    <property type="match status" value="1"/>
</dbReference>
<accession>A0A1I3BAN0</accession>
<dbReference type="OrthoDB" id="9773828at2"/>
<gene>
    <name evidence="5" type="ORF">SAMN05192551_101692</name>
</gene>
<evidence type="ECO:0000259" key="4">
    <source>
        <dbReference type="PROSITE" id="PS51379"/>
    </source>
</evidence>
<feature type="domain" description="4Fe-4S ferredoxin-type" evidence="4">
    <location>
        <begin position="226"/>
        <end position="256"/>
    </location>
</feature>
<dbReference type="PROSITE" id="PS51379">
    <property type="entry name" value="4FE4S_FER_2"/>
    <property type="match status" value="1"/>
</dbReference>
<evidence type="ECO:0000256" key="2">
    <source>
        <dbReference type="ARBA" id="ARBA00023004"/>
    </source>
</evidence>
<dbReference type="InterPro" id="IPR009051">
    <property type="entry name" value="Helical_ferredxn"/>
</dbReference>
<name>A0A1I3BAN0_9FIRM</name>
<dbReference type="GO" id="GO:0051536">
    <property type="term" value="F:iron-sulfur cluster binding"/>
    <property type="evidence" value="ECO:0007669"/>
    <property type="project" value="UniProtKB-KW"/>
</dbReference>
<dbReference type="PROSITE" id="PS00198">
    <property type="entry name" value="4FE4S_FER_1"/>
    <property type="match status" value="1"/>
</dbReference>
<evidence type="ECO:0000256" key="3">
    <source>
        <dbReference type="ARBA" id="ARBA00023014"/>
    </source>
</evidence>
<keyword evidence="3" id="KW-0411">Iron-sulfur</keyword>
<dbReference type="Gene3D" id="1.10.1060.10">
    <property type="entry name" value="Alpha-helical ferredoxin"/>
    <property type="match status" value="1"/>
</dbReference>
<evidence type="ECO:0000313" key="5">
    <source>
        <dbReference type="EMBL" id="SFH59353.1"/>
    </source>
</evidence>
<dbReference type="SUPFAM" id="SSF46548">
    <property type="entry name" value="alpha-helical ferredoxin"/>
    <property type="match status" value="1"/>
</dbReference>
<dbReference type="Proteomes" id="UP000199287">
    <property type="component" value="Unassembled WGS sequence"/>
</dbReference>
<dbReference type="EMBL" id="FOQA01000001">
    <property type="protein sequence ID" value="SFH59353.1"/>
    <property type="molecule type" value="Genomic_DNA"/>
</dbReference>
<keyword evidence="6" id="KW-1185">Reference proteome</keyword>
<reference evidence="6" key="1">
    <citation type="submission" date="2016-10" db="EMBL/GenBank/DDBJ databases">
        <authorList>
            <person name="Varghese N."/>
            <person name="Submissions S."/>
        </authorList>
    </citation>
    <scope>NUCLEOTIDE SEQUENCE [LARGE SCALE GENOMIC DNA]</scope>
    <source>
        <strain evidence="6">Z-7934</strain>
    </source>
</reference>
<evidence type="ECO:0000313" key="6">
    <source>
        <dbReference type="Proteomes" id="UP000199287"/>
    </source>
</evidence>
<dbReference type="RefSeq" id="WP_093369732.1">
    <property type="nucleotide sequence ID" value="NZ_FOQA01000001.1"/>
</dbReference>
<dbReference type="GO" id="GO:0046872">
    <property type="term" value="F:metal ion binding"/>
    <property type="evidence" value="ECO:0007669"/>
    <property type="project" value="UniProtKB-KW"/>
</dbReference>
<dbReference type="STRING" id="69895.SAMN05192551_101692"/>
<sequence>MRKITEEIQKIAASLLEEGKVDLVLGYTKGEQPGKSVPCIVTSSENVGQLIFDEYSEKALSKYLLEESFQDKKVALVIKGCDYRAFKLMVDESRVQRELITLIGVECSGMKWEEETSPFCLYCQHRVPEKEAVDFLVTGAETSEEMKNGPLSHEDSFTDINRLEKMSKEERFEFWKRQLNRCKRCYSCRNACPVCTCRVCVFDRENPDYIDRAKDQMAQHQFYQVIRAFHVSDRCVGCGECARVCPEGIPLHLLNQKLLRELNKFYGEYQAGVDQIPTPLSHASADEPDFFGKEGKK</sequence>
<protein>
    <submittedName>
        <fullName evidence="5">4Fe-4S dicluster domain-containing protein</fullName>
    </submittedName>
</protein>
<proteinExistence type="predicted"/>
<keyword evidence="1" id="KW-0479">Metal-binding</keyword>